<dbReference type="GeneID" id="18920436"/>
<dbReference type="AlphaFoldDB" id="K5WCC5"/>
<keyword evidence="2" id="KW-0677">Repeat</keyword>
<keyword evidence="4" id="KW-0805">Transcription regulation</keyword>
<feature type="compositionally biased region" description="Basic and acidic residues" evidence="9">
    <location>
        <begin position="565"/>
        <end position="574"/>
    </location>
</feature>
<dbReference type="Gene3D" id="1.20.920.10">
    <property type="entry name" value="Bromodomain-like"/>
    <property type="match status" value="2"/>
</dbReference>
<name>K5WCC5_PHACS</name>
<keyword evidence="12" id="KW-1185">Reference proteome</keyword>
<dbReference type="Pfam" id="PF00439">
    <property type="entry name" value="Bromodomain"/>
    <property type="match status" value="2"/>
</dbReference>
<dbReference type="GO" id="GO:0006368">
    <property type="term" value="P:transcription elongation by RNA polymerase II"/>
    <property type="evidence" value="ECO:0007669"/>
    <property type="project" value="TreeGrafter"/>
</dbReference>
<feature type="compositionally biased region" description="Basic residues" evidence="9">
    <location>
        <begin position="593"/>
        <end position="604"/>
    </location>
</feature>
<organism evidence="11 12">
    <name type="scientific">Phanerochaete carnosa (strain HHB-10118-sp)</name>
    <name type="common">White-rot fungus</name>
    <name type="synonym">Peniophora carnosa</name>
    <dbReference type="NCBI Taxonomy" id="650164"/>
    <lineage>
        <taxon>Eukaryota</taxon>
        <taxon>Fungi</taxon>
        <taxon>Dikarya</taxon>
        <taxon>Basidiomycota</taxon>
        <taxon>Agaricomycotina</taxon>
        <taxon>Agaricomycetes</taxon>
        <taxon>Polyporales</taxon>
        <taxon>Phanerochaetaceae</taxon>
        <taxon>Phanerochaete</taxon>
    </lineage>
</organism>
<comment type="subcellular location">
    <subcellularLocation>
        <location evidence="1">Nucleus</location>
    </subcellularLocation>
</comment>
<keyword evidence="5 8" id="KW-0103">Bromodomain</keyword>
<reference evidence="11 12" key="1">
    <citation type="journal article" date="2012" name="BMC Genomics">
        <title>Comparative genomics of the white-rot fungi, Phanerochaete carnosa and P. chrysosporium, to elucidate the genetic basis of the distinct wood types they colonize.</title>
        <authorList>
            <person name="Suzuki H."/>
            <person name="MacDonald J."/>
            <person name="Syed K."/>
            <person name="Salamov A."/>
            <person name="Hori C."/>
            <person name="Aerts A."/>
            <person name="Henrissat B."/>
            <person name="Wiebenga A."/>
            <person name="vanKuyk P.A."/>
            <person name="Barry K."/>
            <person name="Lindquist E."/>
            <person name="LaButti K."/>
            <person name="Lapidus A."/>
            <person name="Lucas S."/>
            <person name="Coutinho P."/>
            <person name="Gong Y."/>
            <person name="Samejima M."/>
            <person name="Mahadevan R."/>
            <person name="Abou-Zaid M."/>
            <person name="de Vries R.P."/>
            <person name="Igarashi K."/>
            <person name="Yadav J.S."/>
            <person name="Grigoriev I.V."/>
            <person name="Master E.R."/>
        </authorList>
    </citation>
    <scope>NUCLEOTIDE SEQUENCE [LARGE SCALE GENOMIC DNA]</scope>
    <source>
        <strain evidence="11 12">HHB-10118-sp</strain>
    </source>
</reference>
<evidence type="ECO:0000313" key="11">
    <source>
        <dbReference type="EMBL" id="EKM61618.1"/>
    </source>
</evidence>
<dbReference type="CDD" id="cd04369">
    <property type="entry name" value="Bromodomain"/>
    <property type="match status" value="1"/>
</dbReference>
<evidence type="ECO:0000259" key="10">
    <source>
        <dbReference type="PROSITE" id="PS50014"/>
    </source>
</evidence>
<dbReference type="PRINTS" id="PR00503">
    <property type="entry name" value="BROMODOMAIN"/>
</dbReference>
<protein>
    <recommendedName>
        <fullName evidence="10">Bromo domain-containing protein</fullName>
    </recommendedName>
</protein>
<keyword evidence="3" id="KW-0156">Chromatin regulator</keyword>
<evidence type="ECO:0000256" key="5">
    <source>
        <dbReference type="ARBA" id="ARBA00023117"/>
    </source>
</evidence>
<dbReference type="PANTHER" id="PTHR16062:SF19">
    <property type="entry name" value="PROTEIN POLYBROMO-1"/>
    <property type="match status" value="1"/>
</dbReference>
<evidence type="ECO:0000256" key="7">
    <source>
        <dbReference type="ARBA" id="ARBA00023242"/>
    </source>
</evidence>
<evidence type="ECO:0000256" key="1">
    <source>
        <dbReference type="ARBA" id="ARBA00004123"/>
    </source>
</evidence>
<dbReference type="GO" id="GO:0016586">
    <property type="term" value="C:RSC-type complex"/>
    <property type="evidence" value="ECO:0007669"/>
    <property type="project" value="InterPro"/>
</dbReference>
<feature type="region of interest" description="Disordered" evidence="9">
    <location>
        <begin position="462"/>
        <end position="518"/>
    </location>
</feature>
<feature type="region of interest" description="Disordered" evidence="9">
    <location>
        <begin position="556"/>
        <end position="626"/>
    </location>
</feature>
<evidence type="ECO:0000256" key="4">
    <source>
        <dbReference type="ARBA" id="ARBA00023015"/>
    </source>
</evidence>
<dbReference type="InterPro" id="IPR037382">
    <property type="entry name" value="Rsc/polybromo"/>
</dbReference>
<dbReference type="RefSeq" id="XP_007391025.1">
    <property type="nucleotide sequence ID" value="XM_007390963.1"/>
</dbReference>
<evidence type="ECO:0000256" key="3">
    <source>
        <dbReference type="ARBA" id="ARBA00022853"/>
    </source>
</evidence>
<dbReference type="FunCoup" id="K5WCC5">
    <property type="interactions" value="174"/>
</dbReference>
<dbReference type="SUPFAM" id="SSF47370">
    <property type="entry name" value="Bromodomain"/>
    <property type="match status" value="2"/>
</dbReference>
<feature type="region of interest" description="Disordered" evidence="9">
    <location>
        <begin position="166"/>
        <end position="199"/>
    </location>
</feature>
<dbReference type="InterPro" id="IPR036427">
    <property type="entry name" value="Bromodomain-like_sf"/>
</dbReference>
<dbReference type="STRING" id="650164.K5WCC5"/>
<dbReference type="GO" id="GO:0003682">
    <property type="term" value="F:chromatin binding"/>
    <property type="evidence" value="ECO:0007669"/>
    <property type="project" value="TreeGrafter"/>
</dbReference>
<dbReference type="KEGG" id="pco:PHACADRAFT_84173"/>
<sequence length="675" mass="74052">MSKREASMFAAQGVDVDAPRAKRQKTAVSSTQNAGASGEMSIVNGMGVELGENEKSIEDLGQVKERGLKLWQTIKDAKDKDNGRQLSLDFLRLPSKRQYPDYYEQIKRPIALDDIKKRLESGQYAFFEEIRADCEQCFKNAKKYNMKESQIWRDAKHLHKLVNRESSKLTGVPAGDDDDVEAAGEAGSDNEDKKKKAPNMSRLLKTRLQKLVDKTDDNGRVLSAEFMELPNKKQWAIYYRLIKKPQCLENIFKRLKRKEYHTPVDFANDVELVFSNALEFNQEHTEIWEDAIVLRDHFRQLMADLPPPFTIPAYASSDHSTKVKLKIPQPTNAQPPAPQAGNSSLPVAPVGIATVASPRPIARAPPPVPAVSSPVTQHAASPTTFTGVMSPPAPPKATPLVVNGAVVASPAPPVGSPYATVPTPTPATQVAPTANTSQPTYGGVYSQHYPAAAYRAPVASTSLPNSNSINPTARQYAQPPVQPQAHAPPQQRSQSQVPVAKSPTPAETGRPLRHVSMLTKPAGRKLVMDYRNGVKIWAARLGSTETSLRISNVKYVDDDDSDAEDGAHGDIERHEEEEDDEEEEEPQPQIPQKRGRGRPRKKRSKPTESPKGKGKAPAKPQHSEGELQVRLNGIAVSSTEGGVWEFELPVGSSVVEVGAKGGMTWRAYLDRIALA</sequence>
<feature type="domain" description="Bromo" evidence="10">
    <location>
        <begin position="82"/>
        <end position="152"/>
    </location>
</feature>
<keyword evidence="6" id="KW-0804">Transcription</keyword>
<evidence type="ECO:0000256" key="6">
    <source>
        <dbReference type="ARBA" id="ARBA00023163"/>
    </source>
</evidence>
<feature type="domain" description="Bromo" evidence="10">
    <location>
        <begin position="218"/>
        <end position="288"/>
    </location>
</feature>
<dbReference type="InParanoid" id="K5WCC5"/>
<proteinExistence type="predicted"/>
<evidence type="ECO:0000313" key="12">
    <source>
        <dbReference type="Proteomes" id="UP000008370"/>
    </source>
</evidence>
<feature type="compositionally biased region" description="Low complexity" evidence="9">
    <location>
        <begin position="473"/>
        <end position="499"/>
    </location>
</feature>
<dbReference type="Proteomes" id="UP000008370">
    <property type="component" value="Unassembled WGS sequence"/>
</dbReference>
<accession>K5WCC5</accession>
<keyword evidence="7" id="KW-0539">Nucleus</keyword>
<dbReference type="PROSITE" id="PS50014">
    <property type="entry name" value="BROMODOMAIN_2"/>
    <property type="match status" value="2"/>
</dbReference>
<feature type="compositionally biased region" description="Acidic residues" evidence="9">
    <location>
        <begin position="575"/>
        <end position="586"/>
    </location>
</feature>
<feature type="compositionally biased region" description="Polar residues" evidence="9">
    <location>
        <begin position="26"/>
        <end position="35"/>
    </location>
</feature>
<dbReference type="OrthoDB" id="6017at2759"/>
<gene>
    <name evidence="11" type="ORF">PHACADRAFT_84173</name>
</gene>
<evidence type="ECO:0000256" key="9">
    <source>
        <dbReference type="SAM" id="MobiDB-lite"/>
    </source>
</evidence>
<feature type="compositionally biased region" description="Polar residues" evidence="9">
    <location>
        <begin position="462"/>
        <end position="472"/>
    </location>
</feature>
<evidence type="ECO:0000256" key="8">
    <source>
        <dbReference type="PROSITE-ProRule" id="PRU00035"/>
    </source>
</evidence>
<dbReference type="EMBL" id="JH930468">
    <property type="protein sequence ID" value="EKM61618.1"/>
    <property type="molecule type" value="Genomic_DNA"/>
</dbReference>
<dbReference type="PANTHER" id="PTHR16062">
    <property type="entry name" value="SWI/SNF-RELATED"/>
    <property type="match status" value="1"/>
</dbReference>
<dbReference type="GO" id="GO:0006338">
    <property type="term" value="P:chromatin remodeling"/>
    <property type="evidence" value="ECO:0007669"/>
    <property type="project" value="InterPro"/>
</dbReference>
<feature type="region of interest" description="Disordered" evidence="9">
    <location>
        <begin position="1"/>
        <end position="40"/>
    </location>
</feature>
<dbReference type="HOGENOM" id="CLU_022941_0_0_1"/>
<dbReference type="InterPro" id="IPR001487">
    <property type="entry name" value="Bromodomain"/>
</dbReference>
<evidence type="ECO:0000256" key="2">
    <source>
        <dbReference type="ARBA" id="ARBA00022737"/>
    </source>
</evidence>
<dbReference type="SMART" id="SM00297">
    <property type="entry name" value="BROMO"/>
    <property type="match status" value="2"/>
</dbReference>